<evidence type="ECO:0000313" key="2">
    <source>
        <dbReference type="EMBL" id="GGH00686.1"/>
    </source>
</evidence>
<reference evidence="2" key="2">
    <citation type="submission" date="2020-09" db="EMBL/GenBank/DDBJ databases">
        <authorList>
            <person name="Sun Q."/>
            <person name="Zhou Y."/>
        </authorList>
    </citation>
    <scope>NUCLEOTIDE SEQUENCE</scope>
    <source>
        <strain evidence="2">CGMCC 1.15763</strain>
    </source>
</reference>
<comment type="caution">
    <text evidence="2">The sequence shown here is derived from an EMBL/GenBank/DDBJ whole genome shotgun (WGS) entry which is preliminary data.</text>
</comment>
<dbReference type="SUPFAM" id="SSF56112">
    <property type="entry name" value="Protein kinase-like (PK-like)"/>
    <property type="match status" value="1"/>
</dbReference>
<sequence length="363" mass="41876">MIQVQEVFKAFDTQTSIESFTVLNTGHINDTYLIETKEGVKFVLQRINSNVFSEAALMIQNKVLVSLHLQKKMQQYSKDKLHQHVLSFVKTQQGAFFYVDHNNHYWNLSFFIKGSITYEKTPNTAIAYQAGKATSEFLALTADFPLESIKTILPDFHSIDNRYRQFLTALNAASPTRLKTAELLIDFVQKEQENMRVLDEAITMNKLPLRLTHNDTKISNILFNASDIAICLIDTDTVMPGVLHYDYADAIRTICNTADEDESDLLKVQFHLDYFKSYTLGFSENIKENCTLEEVKLLPISLQVLPFIMGLRFLTDYLNEDVYYKTNYPAHNLDRAANQFTLVKEIQQNFSEIKTYITQVFSF</sequence>
<dbReference type="PANTHER" id="PTHR21064:SF5">
    <property type="entry name" value="SLR1880 PROTEIN"/>
    <property type="match status" value="1"/>
</dbReference>
<dbReference type="Proteomes" id="UP000633278">
    <property type="component" value="Unassembled WGS sequence"/>
</dbReference>
<organism evidence="2 3">
    <name type="scientific">Polaribacter pacificus</name>
    <dbReference type="NCBI Taxonomy" id="1775173"/>
    <lineage>
        <taxon>Bacteria</taxon>
        <taxon>Pseudomonadati</taxon>
        <taxon>Bacteroidota</taxon>
        <taxon>Flavobacteriia</taxon>
        <taxon>Flavobacteriales</taxon>
        <taxon>Flavobacteriaceae</taxon>
    </lineage>
</organism>
<feature type="domain" description="Aminoglycoside phosphotransferase" evidence="1">
    <location>
        <begin position="21"/>
        <end position="262"/>
    </location>
</feature>
<dbReference type="Pfam" id="PF01636">
    <property type="entry name" value="APH"/>
    <property type="match status" value="1"/>
</dbReference>
<dbReference type="AlphaFoldDB" id="A0A917I186"/>
<dbReference type="EMBL" id="BMJW01000002">
    <property type="protein sequence ID" value="GGH00686.1"/>
    <property type="molecule type" value="Genomic_DNA"/>
</dbReference>
<dbReference type="InterPro" id="IPR011009">
    <property type="entry name" value="Kinase-like_dom_sf"/>
</dbReference>
<reference evidence="2" key="1">
    <citation type="journal article" date="2014" name="Int. J. Syst. Evol. Microbiol.">
        <title>Complete genome sequence of Corynebacterium casei LMG S-19264T (=DSM 44701T), isolated from a smear-ripened cheese.</title>
        <authorList>
            <consortium name="US DOE Joint Genome Institute (JGI-PGF)"/>
            <person name="Walter F."/>
            <person name="Albersmeier A."/>
            <person name="Kalinowski J."/>
            <person name="Ruckert C."/>
        </authorList>
    </citation>
    <scope>NUCLEOTIDE SEQUENCE</scope>
    <source>
        <strain evidence="2">CGMCC 1.15763</strain>
    </source>
</reference>
<dbReference type="InterPro" id="IPR050249">
    <property type="entry name" value="Pseudomonas-type_ThrB"/>
</dbReference>
<keyword evidence="3" id="KW-1185">Reference proteome</keyword>
<evidence type="ECO:0000259" key="1">
    <source>
        <dbReference type="Pfam" id="PF01636"/>
    </source>
</evidence>
<dbReference type="Gene3D" id="3.90.1200.10">
    <property type="match status" value="1"/>
</dbReference>
<name>A0A917I186_9FLAO</name>
<dbReference type="InterPro" id="IPR002575">
    <property type="entry name" value="Aminoglycoside_PTrfase"/>
</dbReference>
<gene>
    <name evidence="2" type="ORF">GCM10011416_19170</name>
</gene>
<proteinExistence type="predicted"/>
<accession>A0A917I186</accession>
<protein>
    <recommendedName>
        <fullName evidence="1">Aminoglycoside phosphotransferase domain-containing protein</fullName>
    </recommendedName>
</protein>
<evidence type="ECO:0000313" key="3">
    <source>
        <dbReference type="Proteomes" id="UP000633278"/>
    </source>
</evidence>
<dbReference type="PANTHER" id="PTHR21064">
    <property type="entry name" value="AMINOGLYCOSIDE PHOSPHOTRANSFERASE DOMAIN-CONTAINING PROTEIN-RELATED"/>
    <property type="match status" value="1"/>
</dbReference>